<dbReference type="Gene3D" id="1.20.58.60">
    <property type="match status" value="1"/>
</dbReference>
<reference evidence="2" key="3">
    <citation type="submission" date="2025-09" db="UniProtKB">
        <authorList>
            <consortium name="Ensembl"/>
        </authorList>
    </citation>
    <scope>IDENTIFICATION</scope>
</reference>
<dbReference type="Ensembl" id="ENSHHUT00000015425.1">
    <property type="protein sequence ID" value="ENSHHUP00000014915.1"/>
    <property type="gene ID" value="ENSHHUG00000009238.1"/>
</dbReference>
<dbReference type="PANTHER" id="PTHR23169">
    <property type="entry name" value="ENVOPLAKIN"/>
    <property type="match status" value="1"/>
</dbReference>
<sequence>MNIVDKEEQQCRQLMAGLDKVTSDLDKQEKAIYARVRPPLEQTRPLQDSADRLQDVKDIAAVVRKIEPEKSSKVREAEKFLTSNPKCASAPQLNAKVNEANNKYDKINLLLKCSEDKLQNSNRLENSLQNGKSLLSSYENKLAREEVAPADISSLEKTQRQLAVRSDLSLILIRIHVYIQMDPLHKGHFIVFLQF</sequence>
<dbReference type="STRING" id="62062.ENSHHUP00000014915"/>
<keyword evidence="3" id="KW-1185">Reference proteome</keyword>
<reference evidence="3" key="1">
    <citation type="submission" date="2018-06" db="EMBL/GenBank/DDBJ databases">
        <title>Genome assembly of Danube salmon.</title>
        <authorList>
            <person name="Macqueen D.J."/>
            <person name="Gundappa M.K."/>
        </authorList>
    </citation>
    <scope>NUCLEOTIDE SEQUENCE [LARGE SCALE GENOMIC DNA]</scope>
</reference>
<dbReference type="Proteomes" id="UP000314982">
    <property type="component" value="Unassembled WGS sequence"/>
</dbReference>
<evidence type="ECO:0000256" key="1">
    <source>
        <dbReference type="SAM" id="Coils"/>
    </source>
</evidence>
<dbReference type="GeneTree" id="ENSGT00940000153578"/>
<dbReference type="GO" id="GO:0042060">
    <property type="term" value="P:wound healing"/>
    <property type="evidence" value="ECO:0007669"/>
    <property type="project" value="TreeGrafter"/>
</dbReference>
<feature type="coiled-coil region" evidence="1">
    <location>
        <begin position="97"/>
        <end position="141"/>
    </location>
</feature>
<reference evidence="2" key="2">
    <citation type="submission" date="2025-08" db="UniProtKB">
        <authorList>
            <consortium name="Ensembl"/>
        </authorList>
    </citation>
    <scope>IDENTIFICATION</scope>
</reference>
<evidence type="ECO:0000313" key="2">
    <source>
        <dbReference type="Ensembl" id="ENSHHUP00000014915.1"/>
    </source>
</evidence>
<dbReference type="GO" id="GO:0016020">
    <property type="term" value="C:membrane"/>
    <property type="evidence" value="ECO:0007669"/>
    <property type="project" value="TreeGrafter"/>
</dbReference>
<dbReference type="InterPro" id="IPR043197">
    <property type="entry name" value="Plakin"/>
</dbReference>
<dbReference type="GO" id="GO:0045104">
    <property type="term" value="P:intermediate filament cytoskeleton organization"/>
    <property type="evidence" value="ECO:0007669"/>
    <property type="project" value="InterPro"/>
</dbReference>
<dbReference type="GO" id="GO:0005737">
    <property type="term" value="C:cytoplasm"/>
    <property type="evidence" value="ECO:0007669"/>
    <property type="project" value="TreeGrafter"/>
</dbReference>
<dbReference type="GO" id="GO:0045296">
    <property type="term" value="F:cadherin binding"/>
    <property type="evidence" value="ECO:0007669"/>
    <property type="project" value="TreeGrafter"/>
</dbReference>
<keyword evidence="1" id="KW-0175">Coiled coil</keyword>
<evidence type="ECO:0000313" key="3">
    <source>
        <dbReference type="Proteomes" id="UP000314982"/>
    </source>
</evidence>
<protein>
    <recommendedName>
        <fullName evidence="4">Periplakin</fullName>
    </recommendedName>
</protein>
<dbReference type="Pfam" id="PF21097">
    <property type="entry name" value="SR_plectin_7"/>
    <property type="match status" value="1"/>
</dbReference>
<evidence type="ECO:0008006" key="4">
    <source>
        <dbReference type="Google" id="ProtNLM"/>
    </source>
</evidence>
<dbReference type="AlphaFoldDB" id="A0A4W5KX63"/>
<name>A0A4W5KX63_9TELE</name>
<organism evidence="2 3">
    <name type="scientific">Hucho hucho</name>
    <name type="common">huchen</name>
    <dbReference type="NCBI Taxonomy" id="62062"/>
    <lineage>
        <taxon>Eukaryota</taxon>
        <taxon>Metazoa</taxon>
        <taxon>Chordata</taxon>
        <taxon>Craniata</taxon>
        <taxon>Vertebrata</taxon>
        <taxon>Euteleostomi</taxon>
        <taxon>Actinopterygii</taxon>
        <taxon>Neopterygii</taxon>
        <taxon>Teleostei</taxon>
        <taxon>Protacanthopterygii</taxon>
        <taxon>Salmoniformes</taxon>
        <taxon>Salmonidae</taxon>
        <taxon>Salmoninae</taxon>
        <taxon>Hucho</taxon>
    </lineage>
</organism>
<dbReference type="PANTHER" id="PTHR23169:SF10">
    <property type="entry name" value="PERIPLAKIN"/>
    <property type="match status" value="1"/>
</dbReference>
<dbReference type="GO" id="GO:0005882">
    <property type="term" value="C:intermediate filament"/>
    <property type="evidence" value="ECO:0007669"/>
    <property type="project" value="TreeGrafter"/>
</dbReference>
<proteinExistence type="predicted"/>
<dbReference type="GO" id="GO:0005198">
    <property type="term" value="F:structural molecule activity"/>
    <property type="evidence" value="ECO:0007669"/>
    <property type="project" value="TreeGrafter"/>
</dbReference>
<accession>A0A4W5KX63</accession>